<evidence type="ECO:0000256" key="4">
    <source>
        <dbReference type="ARBA" id="ARBA00022737"/>
    </source>
</evidence>
<dbReference type="Gene3D" id="3.80.10.10">
    <property type="entry name" value="Ribonuclease Inhibitor"/>
    <property type="match status" value="1"/>
</dbReference>
<dbReference type="Pfam" id="PF17779">
    <property type="entry name" value="WHD_NOD2"/>
    <property type="match status" value="1"/>
</dbReference>
<dbReference type="SUPFAM" id="SSF52047">
    <property type="entry name" value="RNI-like"/>
    <property type="match status" value="1"/>
</dbReference>
<comment type="subcellular location">
    <subcellularLocation>
        <location evidence="1">Cytoplasm</location>
    </subcellularLocation>
</comment>
<feature type="compositionally biased region" description="Basic and acidic residues" evidence="7">
    <location>
        <begin position="1"/>
        <end position="37"/>
    </location>
</feature>
<gene>
    <name evidence="10" type="ORF">WMY93_026976</name>
</gene>
<keyword evidence="11" id="KW-1185">Reference proteome</keyword>
<dbReference type="FunFam" id="3.40.50.300:FF:001524">
    <property type="entry name" value="Si:dkey-126g1.7"/>
    <property type="match status" value="1"/>
</dbReference>
<comment type="caution">
    <text evidence="10">The sequence shown here is derived from an EMBL/GenBank/DDBJ whole genome shotgun (WGS) entry which is preliminary data.</text>
</comment>
<name>A0AAW0MRL9_9GOBI</name>
<dbReference type="InterPro" id="IPR051261">
    <property type="entry name" value="NLR"/>
</dbReference>
<dbReference type="SMART" id="SM01288">
    <property type="entry name" value="FISNA"/>
    <property type="match status" value="1"/>
</dbReference>
<dbReference type="PROSITE" id="PS50837">
    <property type="entry name" value="NACHT"/>
    <property type="match status" value="1"/>
</dbReference>
<feature type="region of interest" description="Disordered" evidence="7">
    <location>
        <begin position="827"/>
        <end position="918"/>
    </location>
</feature>
<dbReference type="InterPro" id="IPR000477">
    <property type="entry name" value="RT_dom"/>
</dbReference>
<feature type="region of interest" description="Disordered" evidence="7">
    <location>
        <begin position="1"/>
        <end position="86"/>
    </location>
</feature>
<dbReference type="GO" id="GO:0005737">
    <property type="term" value="C:cytoplasm"/>
    <property type="evidence" value="ECO:0007669"/>
    <property type="project" value="UniProtKB-SubCell"/>
</dbReference>
<dbReference type="Gene3D" id="3.40.50.300">
    <property type="entry name" value="P-loop containing nucleotide triphosphate hydrolases"/>
    <property type="match status" value="1"/>
</dbReference>
<dbReference type="GO" id="GO:0005524">
    <property type="term" value="F:ATP binding"/>
    <property type="evidence" value="ECO:0007669"/>
    <property type="project" value="UniProtKB-KW"/>
</dbReference>
<dbReference type="InterPro" id="IPR029495">
    <property type="entry name" value="NACHT-assoc"/>
</dbReference>
<dbReference type="GO" id="GO:0003824">
    <property type="term" value="F:catalytic activity"/>
    <property type="evidence" value="ECO:0007669"/>
    <property type="project" value="InterPro"/>
</dbReference>
<dbReference type="CDD" id="cd01650">
    <property type="entry name" value="RT_nLTR_like"/>
    <property type="match status" value="1"/>
</dbReference>
<dbReference type="InterPro" id="IPR041075">
    <property type="entry name" value="NOD1/2_WH"/>
</dbReference>
<protein>
    <submittedName>
        <fullName evidence="10">Uncharacterized protein</fullName>
    </submittedName>
</protein>
<dbReference type="SUPFAM" id="SSF56219">
    <property type="entry name" value="DNase I-like"/>
    <property type="match status" value="1"/>
</dbReference>
<dbReference type="SUPFAM" id="SSF56672">
    <property type="entry name" value="DNA/RNA polymerases"/>
    <property type="match status" value="1"/>
</dbReference>
<sequence length="1880" mass="211479">MTLATAEERRKMDHSGARRETGQKHKPEAEIDQDYKRPKSGPDPCVASESDKSMGHGISFPTQTGSSPEHRCSSADAGPRQESLKSNLSKDWFEEFKISHQREENLSAAEGHMSPTELDHTFQLLKEKVLDTVEQELQKFYKFLTSDDSQSSISEGGEEQCSREILKITLNVLRKMGLEKLAERLESETKSGFSNTLKSVLQERISVFEGVAKAANSAPLSQIYTDLYIIEGEASENNQEHEVRHLERASRRPVTETSITCENIFKARPQSPEPIRVVLTKGVAGVGKTVLTQKFILDWAEGKANQELQMVFPFTFRDLNVLRDKQFSLVELLHHFFSSSKDLCSFQQLQVLFIFDGLDECRLPLDFGQTLVLSDPTESVSVDILLVNLIKGNLLPTARLWITTRHAAANLIPAECVSMVTEVIGFIDWQRELYFRNKFTDDTIISHIKSIRSLYIMSHIPIFCWILSTVIQKLLEQTEEPELPQTLTKMYVHFLVVQAKVQKIKYHDGSGADLHWTPETKEMVLSLGKLAFEQLQKGNLIFYECDLSECGLDATAVSKDSGLFTQVLKEEPGLYQNKVYCFIHLTVQEFLAALHVHQTFFSSGENLMVTHHSSEKPESEVSFYCSAVDQALQSPNGHLDLFLRFLLGLSLPTNQKLLEGLLTQTGNNQTTEETIKYIKQKLDEKDLSAERSLNLLNCLNELDDLSLVKEIQKNWARLSFKDISPAYQSALCYLLLTSSDPDEFDLRKYDPSETALLRLLPVVKASTKAIVSGCELSPLSCERLASVLSSSSVTYLDLSYNDLQDTGVELLCDALKNAPCRLKTLRKMDHSGARRETGQKHKPEAELDQDYKRPKSDPGPSVASESDMSMGHGISFPTQTGSSPEHRGFHGGRVHRGLGGSRGQVPRRPGPHTQPLAVGTWNVTSLGGKEPELVQEVERYRLDIVGLTSTHSSGSGTQLLERGWTLHFSGVAHGERRRAGVGLLIAPQLSRHVLEFTPVDERVASLRLRVGDRSLTVVSAYGPNNSAEYPAFLESLGGVLDSAPTGDSILLLGDFNAHVGNASDTWRGVIGRNGPPDLNPSGVLLLDFCASYSLSITNTMFQHKGVHQCTWHQDTLGRRSMIDFVVVSSDLRPRVLDTRVKRGAELSTDHHLVVSWIRWQRRKLDRPGRPKRIVRVCWERLAEPSVRRVFNSHLRESFSQLPGETGDIESEWTMFSASIVNAAARSCGRKVSGASRGGNPRTRWWRPEVRDAVRLKKECYQALLACGTPDTVERYRQAKRTAACAVAEAKTRSWEEFGEAMEEDHRSASKKFWQTVRRLRRGKQFSTNTIYSAGGELLTSTGDVVGRWKEYFEGLLNPTATSSDEEAETEDSGEDSSITQAEVTEVVDKLLGGKAPGVDEIRPEYLKSLDVVGLSWLTRLCNIAWQTGTVPLDWQTGVVVPLFKKGDRRVCSNYRGITLLSLPGKVYSRVLERRIRPMVEPRIQEEQCGFRPGRGTLDQLYTLHRVLEGSWEFAQPVHMCFVDLEKAFDRFPRGVLWGVLREYGVRGPLLRAVRSLYDRSRSCVRIAGSKSDLFPVHVGLRQGCPLSPVLFIVFMDRISRRSQGPEGVQFGDHRISSLLFADDVVLMASSNQDLQHALGRFAAECEAAEMKISSSKSEAMVLDRKKVPCPLQVGGESLPQVEEFKYLGVLFTSEGRMEREIDRRIGAASAVMQSLYRTVVVKKELSRKAKLSIYRSIYVPTLTYGHELWVMTERTRSRIQAVEMSFLRRVAGRSLRDRVRSSVTREELGVEPLLLHVERSQLRWLGHLFRMPPGRLPGEVFWACPTGRRPRGRPRTRWRDYVSRLAWERLGIPPEELAEVCGDREVWASLLRLPPRPDSG</sequence>
<evidence type="ECO:0000256" key="1">
    <source>
        <dbReference type="ARBA" id="ARBA00004496"/>
    </source>
</evidence>
<accession>A0AAW0MRL9</accession>
<keyword evidence="6" id="KW-0067">ATP-binding</keyword>
<dbReference type="InterPro" id="IPR043502">
    <property type="entry name" value="DNA/RNA_pol_sf"/>
</dbReference>
<dbReference type="InterPro" id="IPR005135">
    <property type="entry name" value="Endo/exonuclease/phosphatase"/>
</dbReference>
<dbReference type="SMART" id="SM00368">
    <property type="entry name" value="LRR_RI"/>
    <property type="match status" value="1"/>
</dbReference>
<proteinExistence type="predicted"/>
<dbReference type="InterPro" id="IPR041267">
    <property type="entry name" value="NLRP_HD2"/>
</dbReference>
<dbReference type="CDD" id="cd09076">
    <property type="entry name" value="L1-EN"/>
    <property type="match status" value="1"/>
</dbReference>
<dbReference type="InterPro" id="IPR036691">
    <property type="entry name" value="Endo/exonu/phosph_ase_sf"/>
</dbReference>
<evidence type="ECO:0000256" key="5">
    <source>
        <dbReference type="ARBA" id="ARBA00022741"/>
    </source>
</evidence>
<keyword evidence="4" id="KW-0677">Repeat</keyword>
<dbReference type="Pfam" id="PF17776">
    <property type="entry name" value="NLRC4_HD2"/>
    <property type="match status" value="1"/>
</dbReference>
<keyword evidence="2" id="KW-0963">Cytoplasm</keyword>
<dbReference type="Proteomes" id="UP001460270">
    <property type="component" value="Unassembled WGS sequence"/>
</dbReference>
<dbReference type="Pfam" id="PF00078">
    <property type="entry name" value="RVT_1"/>
    <property type="match status" value="1"/>
</dbReference>
<dbReference type="PROSITE" id="PS50878">
    <property type="entry name" value="RT_POL"/>
    <property type="match status" value="1"/>
</dbReference>
<evidence type="ECO:0000313" key="10">
    <source>
        <dbReference type="EMBL" id="KAK7883853.1"/>
    </source>
</evidence>
<evidence type="ECO:0000256" key="2">
    <source>
        <dbReference type="ARBA" id="ARBA00022490"/>
    </source>
</evidence>
<dbReference type="InterPro" id="IPR027417">
    <property type="entry name" value="P-loop_NTPase"/>
</dbReference>
<dbReference type="EMBL" id="JBBPFD010000020">
    <property type="protein sequence ID" value="KAK7883853.1"/>
    <property type="molecule type" value="Genomic_DNA"/>
</dbReference>
<dbReference type="Pfam" id="PF03372">
    <property type="entry name" value="Exo_endo_phos"/>
    <property type="match status" value="1"/>
</dbReference>
<evidence type="ECO:0000313" key="11">
    <source>
        <dbReference type="Proteomes" id="UP001460270"/>
    </source>
</evidence>
<dbReference type="InterPro" id="IPR007111">
    <property type="entry name" value="NACHT_NTPase"/>
</dbReference>
<dbReference type="PANTHER" id="PTHR24106">
    <property type="entry name" value="NACHT, LRR AND CARD DOMAINS-CONTAINING"/>
    <property type="match status" value="1"/>
</dbReference>
<feature type="region of interest" description="Disordered" evidence="7">
    <location>
        <begin position="1359"/>
        <end position="1378"/>
    </location>
</feature>
<feature type="compositionally biased region" description="Basic and acidic residues" evidence="7">
    <location>
        <begin position="827"/>
        <end position="856"/>
    </location>
</feature>
<dbReference type="Gene3D" id="3.60.10.10">
    <property type="entry name" value="Endonuclease/exonuclease/phosphatase"/>
    <property type="match status" value="1"/>
</dbReference>
<feature type="domain" description="Reverse transcriptase" evidence="9">
    <location>
        <begin position="1423"/>
        <end position="1691"/>
    </location>
</feature>
<organism evidence="10 11">
    <name type="scientific">Mugilogobius chulae</name>
    <name type="common">yellowstripe goby</name>
    <dbReference type="NCBI Taxonomy" id="88201"/>
    <lineage>
        <taxon>Eukaryota</taxon>
        <taxon>Metazoa</taxon>
        <taxon>Chordata</taxon>
        <taxon>Craniata</taxon>
        <taxon>Vertebrata</taxon>
        <taxon>Euteleostomi</taxon>
        <taxon>Actinopterygii</taxon>
        <taxon>Neopterygii</taxon>
        <taxon>Teleostei</taxon>
        <taxon>Neoteleostei</taxon>
        <taxon>Acanthomorphata</taxon>
        <taxon>Gobiaria</taxon>
        <taxon>Gobiiformes</taxon>
        <taxon>Gobioidei</taxon>
        <taxon>Gobiidae</taxon>
        <taxon>Gobionellinae</taxon>
        <taxon>Mugilogobius</taxon>
    </lineage>
</organism>
<evidence type="ECO:0000256" key="7">
    <source>
        <dbReference type="SAM" id="MobiDB-lite"/>
    </source>
</evidence>
<evidence type="ECO:0000256" key="3">
    <source>
        <dbReference type="ARBA" id="ARBA00022614"/>
    </source>
</evidence>
<dbReference type="InterPro" id="IPR032675">
    <property type="entry name" value="LRR_dom_sf"/>
</dbReference>
<dbReference type="Pfam" id="PF05729">
    <property type="entry name" value="NACHT"/>
    <property type="match status" value="1"/>
</dbReference>
<keyword evidence="3" id="KW-0433">Leucine-rich repeat</keyword>
<evidence type="ECO:0000256" key="6">
    <source>
        <dbReference type="ARBA" id="ARBA00022840"/>
    </source>
</evidence>
<feature type="compositionally biased region" description="Acidic residues" evidence="7">
    <location>
        <begin position="1363"/>
        <end position="1374"/>
    </location>
</feature>
<evidence type="ECO:0000259" key="8">
    <source>
        <dbReference type="PROSITE" id="PS50837"/>
    </source>
</evidence>
<dbReference type="Pfam" id="PF14484">
    <property type="entry name" value="FISNA"/>
    <property type="match status" value="1"/>
</dbReference>
<evidence type="ECO:0000259" key="9">
    <source>
        <dbReference type="PROSITE" id="PS50878"/>
    </source>
</evidence>
<reference evidence="11" key="1">
    <citation type="submission" date="2024-04" db="EMBL/GenBank/DDBJ databases">
        <title>Salinicola lusitanus LLJ914,a marine bacterium isolated from the Okinawa Trough.</title>
        <authorList>
            <person name="Li J."/>
        </authorList>
    </citation>
    <scope>NUCLEOTIDE SEQUENCE [LARGE SCALE GENOMIC DNA]</scope>
</reference>
<feature type="domain" description="NACHT" evidence="8">
    <location>
        <begin position="276"/>
        <end position="405"/>
    </location>
</feature>
<keyword evidence="5" id="KW-0547">Nucleotide-binding</keyword>